<dbReference type="SUPFAM" id="SSF101576">
    <property type="entry name" value="Supernatant protein factor (SPF), C-terminal domain"/>
    <property type="match status" value="1"/>
</dbReference>
<dbReference type="GO" id="GO:0005737">
    <property type="term" value="C:cytoplasm"/>
    <property type="evidence" value="ECO:0007669"/>
    <property type="project" value="TreeGrafter"/>
</dbReference>
<dbReference type="PROSITE" id="PS50866">
    <property type="entry name" value="GOLD"/>
    <property type="match status" value="1"/>
</dbReference>
<dbReference type="OrthoDB" id="1434354at2759"/>
<protein>
    <submittedName>
        <fullName evidence="3">SEC14-like protein 3</fullName>
    </submittedName>
</protein>
<feature type="coiled-coil region" evidence="1">
    <location>
        <begin position="140"/>
        <end position="195"/>
    </location>
</feature>
<organism evidence="3 4">
    <name type="scientific">Blastocystis sp. subtype 1 (strain ATCC 50177 / NandII)</name>
    <dbReference type="NCBI Taxonomy" id="478820"/>
    <lineage>
        <taxon>Eukaryota</taxon>
        <taxon>Sar</taxon>
        <taxon>Stramenopiles</taxon>
        <taxon>Bigyra</taxon>
        <taxon>Opalozoa</taxon>
        <taxon>Opalinata</taxon>
        <taxon>Blastocystidae</taxon>
        <taxon>Blastocystis</taxon>
    </lineage>
</organism>
<dbReference type="InterPro" id="IPR036598">
    <property type="entry name" value="GOLD_dom_sf"/>
</dbReference>
<dbReference type="InterPro" id="IPR051064">
    <property type="entry name" value="SEC14/CRAL-TRIO_domain"/>
</dbReference>
<proteinExistence type="predicted"/>
<dbReference type="EMBL" id="LXWW01000561">
    <property type="protein sequence ID" value="OAO12133.1"/>
    <property type="molecule type" value="Genomic_DNA"/>
</dbReference>
<evidence type="ECO:0000313" key="3">
    <source>
        <dbReference type="EMBL" id="OAO12133.1"/>
    </source>
</evidence>
<dbReference type="InterPro" id="IPR009038">
    <property type="entry name" value="GOLD_dom"/>
</dbReference>
<dbReference type="SUPFAM" id="SSF81383">
    <property type="entry name" value="F-box domain"/>
    <property type="match status" value="1"/>
</dbReference>
<dbReference type="PANTHER" id="PTHR23324:SF83">
    <property type="entry name" value="SEC14-LIKE PROTEIN 2"/>
    <property type="match status" value="1"/>
</dbReference>
<keyword evidence="1" id="KW-0175">Coiled coil</keyword>
<dbReference type="Proteomes" id="UP000078348">
    <property type="component" value="Unassembled WGS sequence"/>
</dbReference>
<dbReference type="Gene3D" id="2.60.120.680">
    <property type="entry name" value="GOLD domain"/>
    <property type="match status" value="1"/>
</dbReference>
<evidence type="ECO:0000259" key="2">
    <source>
        <dbReference type="PROSITE" id="PS50866"/>
    </source>
</evidence>
<dbReference type="STRING" id="478820.A0A196S4W3"/>
<keyword evidence="4" id="KW-1185">Reference proteome</keyword>
<sequence>MEKYEQLSPLYQNKNKIMKLKTTAITIKAGTSFEMPLMITKPNTTVHWVFYTKGYDIHFGIAKEGKEEERQYVVANTAYPPDCPQQGKIVFAETGEYSFIWDNTYSWLREKEVVYSVEIVLPALTLDERVACSRTILNDLIQMQQEIVDCKEKEEAKKKELADLEVAHKSKLEELEAVKKQILEAEAAIQSCGDQVVAIQNQADAERKAIKTLSVAAPFLLEGDRVLSMLTGPDILRLGCVNHMMHDAVVRDCVWVRAFKQDSKEDVELVLKNEWLAKKWSMLNPKEESA</sequence>
<evidence type="ECO:0000256" key="1">
    <source>
        <dbReference type="SAM" id="Coils"/>
    </source>
</evidence>
<reference evidence="3 4" key="1">
    <citation type="submission" date="2016-05" db="EMBL/GenBank/DDBJ databases">
        <title>Nuclear genome of Blastocystis sp. subtype 1 NandII.</title>
        <authorList>
            <person name="Gentekaki E."/>
            <person name="Curtis B."/>
            <person name="Stairs C."/>
            <person name="Eme L."/>
            <person name="Herman E."/>
            <person name="Klimes V."/>
            <person name="Arias M.C."/>
            <person name="Elias M."/>
            <person name="Hilliou F."/>
            <person name="Klute M."/>
            <person name="Malik S.-B."/>
            <person name="Pightling A."/>
            <person name="Rachubinski R."/>
            <person name="Salas D."/>
            <person name="Schlacht A."/>
            <person name="Suga H."/>
            <person name="Archibald J."/>
            <person name="Ball S.G."/>
            <person name="Clark G."/>
            <person name="Dacks J."/>
            <person name="Van Der Giezen M."/>
            <person name="Tsaousis A."/>
            <person name="Roger A."/>
        </authorList>
    </citation>
    <scope>NUCLEOTIDE SEQUENCE [LARGE SCALE GENOMIC DNA]</scope>
    <source>
        <strain evidence="4">ATCC 50177 / NandII</strain>
    </source>
</reference>
<evidence type="ECO:0000313" key="4">
    <source>
        <dbReference type="Proteomes" id="UP000078348"/>
    </source>
</evidence>
<gene>
    <name evidence="3" type="ORF">AV274_6183</name>
</gene>
<dbReference type="InterPro" id="IPR036047">
    <property type="entry name" value="F-box-like_dom_sf"/>
</dbReference>
<dbReference type="PANTHER" id="PTHR23324">
    <property type="entry name" value="SEC14 RELATED PROTEIN"/>
    <property type="match status" value="1"/>
</dbReference>
<accession>A0A196S4W3</accession>
<dbReference type="AlphaFoldDB" id="A0A196S4W3"/>
<comment type="caution">
    <text evidence="3">The sequence shown here is derived from an EMBL/GenBank/DDBJ whole genome shotgun (WGS) entry which is preliminary data.</text>
</comment>
<name>A0A196S4W3_BLAHN</name>
<feature type="domain" description="GOLD" evidence="2">
    <location>
        <begin position="20"/>
        <end position="119"/>
    </location>
</feature>